<dbReference type="EMBL" id="CP096021">
    <property type="protein sequence ID" value="UPM44669.1"/>
    <property type="molecule type" value="Genomic_DNA"/>
</dbReference>
<proteinExistence type="predicted"/>
<accession>A0A8U0A734</accession>
<sequence length="79" mass="9102">MSDRVTDEAHECGLHRFSFKRLSQPYCSSGPMAHRADHSNAESYTNILNSLTFLTGKGTDRVEWYRMFAQSTVNFQVRI</sequence>
<keyword evidence="1" id="KW-0614">Plasmid</keyword>
<dbReference type="Proteomes" id="UP000831768">
    <property type="component" value="Plasmid unnamed2"/>
</dbReference>
<dbReference type="KEGG" id="haad:MW046_16665"/>
<gene>
    <name evidence="1" type="ORF">MW046_16665</name>
</gene>
<dbReference type="GeneID" id="71929714"/>
<evidence type="ECO:0000313" key="2">
    <source>
        <dbReference type="Proteomes" id="UP000831768"/>
    </source>
</evidence>
<geneLocation type="plasmid" evidence="1 2">
    <name>unnamed2</name>
</geneLocation>
<reference evidence="1" key="1">
    <citation type="submission" date="2022-04" db="EMBL/GenBank/DDBJ databases">
        <title>Halocatena sp. nov., isolated from a salt lake.</title>
        <authorList>
            <person name="Cui H.-L."/>
        </authorList>
    </citation>
    <scope>NUCLEOTIDE SEQUENCE</scope>
    <source>
        <strain evidence="1">AD-1</strain>
        <plasmid evidence="1">unnamed2</plasmid>
    </source>
</reference>
<evidence type="ECO:0000313" key="1">
    <source>
        <dbReference type="EMBL" id="UPM44669.1"/>
    </source>
</evidence>
<keyword evidence="2" id="KW-1185">Reference proteome</keyword>
<dbReference type="RefSeq" id="WP_247995323.1">
    <property type="nucleotide sequence ID" value="NZ_CP096021.1"/>
</dbReference>
<name>A0A8U0A734_9EURY</name>
<dbReference type="AlphaFoldDB" id="A0A8U0A734"/>
<protein>
    <submittedName>
        <fullName evidence="1">Uncharacterized protein</fullName>
    </submittedName>
</protein>
<organism evidence="1 2">
    <name type="scientific">Halocatena salina</name>
    <dbReference type="NCBI Taxonomy" id="2934340"/>
    <lineage>
        <taxon>Archaea</taxon>
        <taxon>Methanobacteriati</taxon>
        <taxon>Methanobacteriota</taxon>
        <taxon>Stenosarchaea group</taxon>
        <taxon>Halobacteria</taxon>
        <taxon>Halobacteriales</taxon>
        <taxon>Natronomonadaceae</taxon>
        <taxon>Halocatena</taxon>
    </lineage>
</organism>